<dbReference type="InterPro" id="IPR000731">
    <property type="entry name" value="SSD"/>
</dbReference>
<feature type="transmembrane region" description="Helical" evidence="23">
    <location>
        <begin position="321"/>
        <end position="344"/>
    </location>
</feature>
<evidence type="ECO:0000256" key="6">
    <source>
        <dbReference type="ARBA" id="ARBA00022548"/>
    </source>
</evidence>
<evidence type="ECO:0000256" key="19">
    <source>
        <dbReference type="ARBA" id="ARBA00023329"/>
    </source>
</evidence>
<keyword evidence="10" id="KW-0256">Endoplasmic reticulum</keyword>
<dbReference type="GO" id="GO:0045540">
    <property type="term" value="P:regulation of cholesterol biosynthetic process"/>
    <property type="evidence" value="ECO:0007669"/>
    <property type="project" value="TreeGrafter"/>
</dbReference>
<protein>
    <recommendedName>
        <fullName evidence="5">Sterol regulatory element-binding protein cleavage-activating protein</fullName>
    </recommendedName>
</protein>
<dbReference type="InterPro" id="IPR019775">
    <property type="entry name" value="WD40_repeat_CS"/>
</dbReference>
<dbReference type="GO" id="GO:0000139">
    <property type="term" value="C:Golgi membrane"/>
    <property type="evidence" value="ECO:0007669"/>
    <property type="project" value="UniProtKB-SubCell"/>
</dbReference>
<keyword evidence="19" id="KW-0968">Cytoplasmic vesicle</keyword>
<evidence type="ECO:0000256" key="23">
    <source>
        <dbReference type="SAM" id="Phobius"/>
    </source>
</evidence>
<evidence type="ECO:0000256" key="3">
    <source>
        <dbReference type="ARBA" id="ARBA00004653"/>
    </source>
</evidence>
<feature type="compositionally biased region" description="Low complexity" evidence="22">
    <location>
        <begin position="1125"/>
        <end position="1142"/>
    </location>
</feature>
<dbReference type="PANTHER" id="PTHR46378:SF1">
    <property type="entry name" value="STEROL REGULATORY ELEMENT-BINDING PROTEIN CLEAVAGE-ACTIVATING PROTEIN"/>
    <property type="match status" value="1"/>
</dbReference>
<evidence type="ECO:0000256" key="22">
    <source>
        <dbReference type="SAM" id="MobiDB-lite"/>
    </source>
</evidence>
<dbReference type="GO" id="GO:0012507">
    <property type="term" value="C:ER to Golgi transport vesicle membrane"/>
    <property type="evidence" value="ECO:0007669"/>
    <property type="project" value="UniProtKB-SubCell"/>
</dbReference>
<keyword evidence="8 23" id="KW-0812">Transmembrane</keyword>
<gene>
    <name evidence="25" type="ORF">LRAMOSA02765</name>
</gene>
<keyword evidence="13" id="KW-0443">Lipid metabolism</keyword>
<keyword evidence="15 23" id="KW-0472">Membrane</keyword>
<sequence>MAMFIAKLNASFAAFGRASAARKYTLLFFSLTIALFLSCPTIQRLRDSLYAASITANTDNDHFWQYSSHVQPAPLDQNTVSDALIAYQIRLAATSDQQQHQQPVTQQFLTRAQAWYKAFTTTKVAIDDQYYSLVDLPTSAIMLYSPFDDSYWHQQATVPDQWETTLASIINGSTHALDPLSVFDNVTLDKHGRFVCADSIIITALLHQDNGSNLAERVWKAVVEQHTSTLSSWKMRQLNAPVQTWQYKFKPFDYDIPLKVYLFLVVHTIIFFLVSGAFGKTHVVKSQYGLGLAAVFTSITCVAVTLAVLDWFGAKVDAVPWYLFPLVANVATLENVLLLTNAVLNAGCDMQVKEKVGRGLQSVGVPMLGTLVAELIILEIGRAMDVPTIKQFCLFAQTALIVEYVLDMTFFIAILAIDVNRAELADLDDRQVSKRLRELAIAGTDPDQRPPDYCPVQDDDEEGDVTMTCADCKEFKTHRAMNALMLCLVILGISMFHSTLEKYMVPETFMLPPAVNQRVPLPSSMVLKTERLRTMSNQFWDTINPERQTQWIHVEPPYVATFMESAMDHSPIWTSYEEQYIERSLSLAQKNLGKRPPSRLRSFVLGHVQRMIVLLWHINLPICALSIVLIGILLWLNPSSRDQWLAPMFKKVAFKLLSQNFMSCNIIARRIRDHFSEQSSSNHESVQQQQQQQQQQAHVTIKTLSGQHVADVRRFDANAKHQLAVSCGQDDRIVIWDMEKGRAIGRLEDASDSSSSAKHIKIDQGNKWIVGAMSSGVVRIWSACTSKMVRDFYIEREELASVTTSLFPSTNMMRNRRTGNAMTPTTSTSTSTTHSNNSNNNNNHHRLALGALDRVLDVQFLGAVAEYCHPAVEQVAAKAQQGGVIKSQNYVVSVHKSGMIREWDILSGACMQTIPSGHTRDVSILHVVESKRPHRKHGVSWVFTAGKDGRVTCWERQLVSLAGDENDQVSQWTCAYTFVGHEGHAITSLATELPVGGMGILVTGASNGSVKVWNFETGALVCALTTESREDDQDMMVTSGNNSIVQLAVTRYCEVEYGGRGMCRGCDTCFGNGFLIAACTTHDRVDTWRLERVGGGGNHHGSCTLCSKDYHRTQYKSSRRRRADSNASASSSTSSTSASAVAMRRKRRHVIRGPPKRQQQQSDQQGNDDDILTGLLDIEQLAGEGEIELTSSYLGSIDQPAGRGIAFCGSNKLLAGVRRSSTSSSSSHWQVWFAALQYFDPPGEIPIDTFDLETNEEDTMEQKHHHEEMRDSLFGLFGSNGITLSSQGRPSMPKNRSHSNKSLLKKVDDVQDDEEFDEEAYELLPFSMVRHVLPLDGLGLACDFGNFIKLIYLDGEQSSKRMGLAAASRHHDGSCHCEDCTKSSSMQSGGSNSAVCAVPPSACSILPNCPKASECRAIASKKHLFS</sequence>
<feature type="compositionally biased region" description="Low complexity" evidence="22">
    <location>
        <begin position="825"/>
        <end position="840"/>
    </location>
</feature>
<evidence type="ECO:0000256" key="10">
    <source>
        <dbReference type="ARBA" id="ARBA00022824"/>
    </source>
</evidence>
<evidence type="ECO:0000256" key="14">
    <source>
        <dbReference type="ARBA" id="ARBA00023121"/>
    </source>
</evidence>
<evidence type="ECO:0000256" key="9">
    <source>
        <dbReference type="ARBA" id="ARBA00022737"/>
    </source>
</evidence>
<evidence type="ECO:0000256" key="7">
    <source>
        <dbReference type="ARBA" id="ARBA00022574"/>
    </source>
</evidence>
<feature type="region of interest" description="Disordered" evidence="22">
    <location>
        <begin position="678"/>
        <end position="697"/>
    </location>
</feature>
<dbReference type="SUPFAM" id="SSF82866">
    <property type="entry name" value="Multidrug efflux transporter AcrB transmembrane domain"/>
    <property type="match status" value="1"/>
</dbReference>
<dbReference type="Gene3D" id="2.130.10.10">
    <property type="entry name" value="YVTN repeat-like/Quinoprotein amine dehydrogenase"/>
    <property type="match status" value="2"/>
</dbReference>
<feature type="repeat" description="WD" evidence="21">
    <location>
        <begin position="705"/>
        <end position="746"/>
    </location>
</feature>
<evidence type="ECO:0000256" key="15">
    <source>
        <dbReference type="ARBA" id="ARBA00023136"/>
    </source>
</evidence>
<keyword evidence="16" id="KW-1207">Sterol metabolism</keyword>
<feature type="transmembrane region" description="Helical" evidence="23">
    <location>
        <begin position="290"/>
        <end position="309"/>
    </location>
</feature>
<dbReference type="GO" id="GO:0032934">
    <property type="term" value="F:sterol binding"/>
    <property type="evidence" value="ECO:0007669"/>
    <property type="project" value="InterPro"/>
</dbReference>
<dbReference type="Pfam" id="PF00400">
    <property type="entry name" value="WD40"/>
    <property type="match status" value="1"/>
</dbReference>
<dbReference type="InterPro" id="IPR001680">
    <property type="entry name" value="WD40_rpt"/>
</dbReference>
<evidence type="ECO:0000256" key="18">
    <source>
        <dbReference type="ARBA" id="ARBA00023221"/>
    </source>
</evidence>
<evidence type="ECO:0000256" key="16">
    <source>
        <dbReference type="ARBA" id="ARBA00023166"/>
    </source>
</evidence>
<evidence type="ECO:0000256" key="13">
    <source>
        <dbReference type="ARBA" id="ARBA00023098"/>
    </source>
</evidence>
<dbReference type="GO" id="GO:0005789">
    <property type="term" value="C:endoplasmic reticulum membrane"/>
    <property type="evidence" value="ECO:0007669"/>
    <property type="project" value="UniProtKB-SubCell"/>
</dbReference>
<feature type="repeat" description="WD" evidence="21">
    <location>
        <begin position="1001"/>
        <end position="1023"/>
    </location>
</feature>
<dbReference type="GO" id="GO:0008203">
    <property type="term" value="P:cholesterol metabolic process"/>
    <property type="evidence" value="ECO:0007669"/>
    <property type="project" value="UniProtKB-KW"/>
</dbReference>
<feature type="compositionally biased region" description="Polar residues" evidence="22">
    <location>
        <begin position="811"/>
        <end position="824"/>
    </location>
</feature>
<organism evidence="25">
    <name type="scientific">Lichtheimia ramosa</name>
    <dbReference type="NCBI Taxonomy" id="688394"/>
    <lineage>
        <taxon>Eukaryota</taxon>
        <taxon>Fungi</taxon>
        <taxon>Fungi incertae sedis</taxon>
        <taxon>Mucoromycota</taxon>
        <taxon>Mucoromycotina</taxon>
        <taxon>Mucoromycetes</taxon>
        <taxon>Mucorales</taxon>
        <taxon>Lichtheimiaceae</taxon>
        <taxon>Lichtheimia</taxon>
    </lineage>
</organism>
<feature type="region of interest" description="Disordered" evidence="22">
    <location>
        <begin position="811"/>
        <end position="840"/>
    </location>
</feature>
<name>A0A077WSN5_9FUNG</name>
<reference evidence="25" key="1">
    <citation type="journal article" date="2014" name="Genome Announc.">
        <title>De novo whole-genome sequence and genome annotation of Lichtheimia ramosa.</title>
        <authorList>
            <person name="Linde J."/>
            <person name="Schwartze V."/>
            <person name="Binder U."/>
            <person name="Lass-Florl C."/>
            <person name="Voigt K."/>
            <person name="Horn F."/>
        </authorList>
    </citation>
    <scope>NUCLEOTIDE SEQUENCE</scope>
    <source>
        <strain evidence="25">JMRC FSU:6197</strain>
    </source>
</reference>
<dbReference type="GO" id="GO:0032936">
    <property type="term" value="C:SREBP-SCAP complex"/>
    <property type="evidence" value="ECO:0007669"/>
    <property type="project" value="TreeGrafter"/>
</dbReference>
<feature type="domain" description="SSD" evidence="24">
    <location>
        <begin position="259"/>
        <end position="417"/>
    </location>
</feature>
<evidence type="ECO:0000256" key="8">
    <source>
        <dbReference type="ARBA" id="ARBA00022692"/>
    </source>
</evidence>
<comment type="similarity">
    <text evidence="4">Belongs to the WD repeat SCAP family.</text>
</comment>
<dbReference type="InterPro" id="IPR036322">
    <property type="entry name" value="WD40_repeat_dom_sf"/>
</dbReference>
<dbReference type="PROSITE" id="PS50156">
    <property type="entry name" value="SSD"/>
    <property type="match status" value="1"/>
</dbReference>
<evidence type="ECO:0000256" key="1">
    <source>
        <dbReference type="ARBA" id="ARBA00004477"/>
    </source>
</evidence>
<dbReference type="Gene3D" id="1.20.1640.10">
    <property type="entry name" value="Multidrug efflux transporter AcrB transmembrane domain"/>
    <property type="match status" value="1"/>
</dbReference>
<accession>A0A077WSN5</accession>
<dbReference type="Pfam" id="PF12349">
    <property type="entry name" value="Sterol-sensing"/>
    <property type="match status" value="1"/>
</dbReference>
<evidence type="ECO:0000256" key="12">
    <source>
        <dbReference type="ARBA" id="ARBA00023034"/>
    </source>
</evidence>
<feature type="compositionally biased region" description="Basic residues" evidence="22">
    <location>
        <begin position="1143"/>
        <end position="1155"/>
    </location>
</feature>
<feature type="transmembrane region" description="Helical" evidence="23">
    <location>
        <begin position="611"/>
        <end position="636"/>
    </location>
</feature>
<evidence type="ECO:0000256" key="17">
    <source>
        <dbReference type="ARBA" id="ARBA00023180"/>
    </source>
</evidence>
<evidence type="ECO:0000256" key="5">
    <source>
        <dbReference type="ARBA" id="ARBA00019541"/>
    </source>
</evidence>
<keyword evidence="14" id="KW-0446">Lipid-binding</keyword>
<feature type="compositionally biased region" description="Low complexity" evidence="22">
    <location>
        <begin position="687"/>
        <end position="696"/>
    </location>
</feature>
<evidence type="ECO:0000313" key="25">
    <source>
        <dbReference type="EMBL" id="CDS10088.1"/>
    </source>
</evidence>
<dbReference type="InterPro" id="IPR015943">
    <property type="entry name" value="WD40/YVTN_repeat-like_dom_sf"/>
</dbReference>
<feature type="transmembrane region" description="Helical" evidence="23">
    <location>
        <begin position="260"/>
        <end position="278"/>
    </location>
</feature>
<evidence type="ECO:0000256" key="11">
    <source>
        <dbReference type="ARBA" id="ARBA00022989"/>
    </source>
</evidence>
<dbReference type="SMART" id="SM00320">
    <property type="entry name" value="WD40"/>
    <property type="match status" value="4"/>
</dbReference>
<keyword evidence="6" id="KW-0153">Cholesterol metabolism</keyword>
<evidence type="ECO:0000256" key="21">
    <source>
        <dbReference type="PROSITE-ProRule" id="PRU00221"/>
    </source>
</evidence>
<evidence type="ECO:0000259" key="24">
    <source>
        <dbReference type="PROSITE" id="PS50156"/>
    </source>
</evidence>
<comment type="subcellular location">
    <subcellularLocation>
        <location evidence="2">Cytoplasmic vesicle</location>
        <location evidence="2">COPII-coated vesicle membrane</location>
        <topology evidence="2">Multi-pass membrane protein</topology>
    </subcellularLocation>
    <subcellularLocation>
        <location evidence="1">Endoplasmic reticulum membrane</location>
        <topology evidence="1">Multi-pass membrane protein</topology>
    </subcellularLocation>
    <subcellularLocation>
        <location evidence="3">Golgi apparatus membrane</location>
        <topology evidence="3">Multi-pass membrane protein</topology>
    </subcellularLocation>
</comment>
<dbReference type="GO" id="GO:0032933">
    <property type="term" value="P:SREBP signaling pathway"/>
    <property type="evidence" value="ECO:0007669"/>
    <property type="project" value="InterPro"/>
</dbReference>
<dbReference type="InterPro" id="IPR053958">
    <property type="entry name" value="HMGCR/SNAP/NPC1-like_SSD"/>
</dbReference>
<comment type="function">
    <text evidence="20">Escort protein required for cholesterol as well as lipid homeostasis. Regulates export of the SCAP-SREBP complex from the endoplasmic reticulum to the Golgi upon low cholesterol, thereby regulating the processing of sterol regulatory element-binding proteins (SREBPs) SREBF1/SREBP1 and SREBF2/SREBP2. At high sterol concentrations, formation of a ternary complex with INSIG (INSIG1 or INSIG2) leads to mask the ER export signal in SCAP, promoting retention of the complex in the endoplasmic reticulum. Low sterol concentrations trigger release of INSIG, a conformational change in the SSD domain of SCAP, unmasking of the ER export signal, promoting recruitment into COPII-coated vesicles and transport of the SCAP-SREBP to the Golgi: in the Golgi, SREBPs are then processed, releasing the transcription factor fragment of SREBPs from the membrane, its import into the nucleus and up-regulation of LDLR, INSIG1 and the mevalonate pathway. Binds cholesterol via its SSD domain.</text>
</comment>
<keyword evidence="7 21" id="KW-0853">WD repeat</keyword>
<dbReference type="PANTHER" id="PTHR46378">
    <property type="entry name" value="STEROL REGULATORY ELEMENT-BINDING PROTEIN CLEAVAGE-ACTIVATING PROTEIN"/>
    <property type="match status" value="1"/>
</dbReference>
<feature type="region of interest" description="Disordered" evidence="22">
    <location>
        <begin position="1114"/>
        <end position="1170"/>
    </location>
</feature>
<dbReference type="InterPro" id="IPR030225">
    <property type="entry name" value="SCAP"/>
</dbReference>
<keyword evidence="18" id="KW-0753">Steroid metabolism</keyword>
<dbReference type="EMBL" id="LK023335">
    <property type="protein sequence ID" value="CDS10088.1"/>
    <property type="molecule type" value="Genomic_DNA"/>
</dbReference>
<evidence type="ECO:0000256" key="20">
    <source>
        <dbReference type="ARBA" id="ARBA00045958"/>
    </source>
</evidence>
<dbReference type="OrthoDB" id="6510177at2759"/>
<evidence type="ECO:0000256" key="2">
    <source>
        <dbReference type="ARBA" id="ARBA00004557"/>
    </source>
</evidence>
<dbReference type="SUPFAM" id="SSF50978">
    <property type="entry name" value="WD40 repeat-like"/>
    <property type="match status" value="1"/>
</dbReference>
<proteinExistence type="inferred from homology"/>
<feature type="transmembrane region" description="Helical" evidence="23">
    <location>
        <begin position="392"/>
        <end position="417"/>
    </location>
</feature>
<keyword evidence="11 23" id="KW-1133">Transmembrane helix</keyword>
<dbReference type="PROSITE" id="PS50082">
    <property type="entry name" value="WD_REPEATS_2"/>
    <property type="match status" value="2"/>
</dbReference>
<keyword evidence="12" id="KW-0333">Golgi apparatus</keyword>
<evidence type="ECO:0000256" key="4">
    <source>
        <dbReference type="ARBA" id="ARBA00007410"/>
    </source>
</evidence>
<dbReference type="PROSITE" id="PS00678">
    <property type="entry name" value="WD_REPEATS_1"/>
    <property type="match status" value="1"/>
</dbReference>
<keyword evidence="9" id="KW-0677">Repeat</keyword>
<keyword evidence="17" id="KW-0325">Glycoprotein</keyword>